<gene>
    <name evidence="2" type="ORF">F4X14_02310</name>
</gene>
<comment type="caution">
    <text evidence="2">The sequence shown here is derived from an EMBL/GenBank/DDBJ whole genome shotgun (WGS) entry which is preliminary data.</text>
</comment>
<reference evidence="2" key="1">
    <citation type="submission" date="2019-09" db="EMBL/GenBank/DDBJ databases">
        <title>Characterisation of the sponge microbiome using genome-centric metagenomics.</title>
        <authorList>
            <person name="Engelberts J.P."/>
            <person name="Robbins S.J."/>
            <person name="De Goeij J.M."/>
            <person name="Aranda M."/>
            <person name="Bell S.C."/>
            <person name="Webster N.S."/>
        </authorList>
    </citation>
    <scope>NUCLEOTIDE SEQUENCE</scope>
    <source>
        <strain evidence="2">SB0661_bin_32</strain>
    </source>
</reference>
<name>A0A6B1D2H5_9CHLR</name>
<dbReference type="InterPro" id="IPR036291">
    <property type="entry name" value="NAD(P)-bd_dom_sf"/>
</dbReference>
<dbReference type="Gene3D" id="3.40.50.720">
    <property type="entry name" value="NAD(P)-binding Rossmann-like Domain"/>
    <property type="match status" value="1"/>
</dbReference>
<feature type="domain" description="Gfo/Idh/MocA-like oxidoreductase N-terminal" evidence="1">
    <location>
        <begin position="2"/>
        <end position="47"/>
    </location>
</feature>
<evidence type="ECO:0000259" key="1">
    <source>
        <dbReference type="Pfam" id="PF01408"/>
    </source>
</evidence>
<dbReference type="EMBL" id="VXMH01000014">
    <property type="protein sequence ID" value="MYC93778.1"/>
    <property type="molecule type" value="Genomic_DNA"/>
</dbReference>
<dbReference type="SUPFAM" id="SSF51735">
    <property type="entry name" value="NAD(P)-binding Rossmann-fold domains"/>
    <property type="match status" value="1"/>
</dbReference>
<protein>
    <recommendedName>
        <fullName evidence="1">Gfo/Idh/MocA-like oxidoreductase N-terminal domain-containing protein</fullName>
    </recommendedName>
</protein>
<evidence type="ECO:0000313" key="2">
    <source>
        <dbReference type="EMBL" id="MYC93778.1"/>
    </source>
</evidence>
<dbReference type="GO" id="GO:0000166">
    <property type="term" value="F:nucleotide binding"/>
    <property type="evidence" value="ECO:0007669"/>
    <property type="project" value="InterPro"/>
</dbReference>
<organism evidence="2">
    <name type="scientific">Caldilineaceae bacterium SB0661_bin_32</name>
    <dbReference type="NCBI Taxonomy" id="2605255"/>
    <lineage>
        <taxon>Bacteria</taxon>
        <taxon>Bacillati</taxon>
        <taxon>Chloroflexota</taxon>
        <taxon>Caldilineae</taxon>
        <taxon>Caldilineales</taxon>
        <taxon>Caldilineaceae</taxon>
    </lineage>
</organism>
<accession>A0A6B1D2H5</accession>
<proteinExistence type="predicted"/>
<dbReference type="AlphaFoldDB" id="A0A6B1D2H5"/>
<sequence length="53" mass="5826">MAYDDFAGLVADEAVELMVVANPSQLHCQDSIAAMRAGKHVIVEKPMPPLWMK</sequence>
<dbReference type="InterPro" id="IPR000683">
    <property type="entry name" value="Gfo/Idh/MocA-like_OxRdtase_N"/>
</dbReference>
<dbReference type="Pfam" id="PF01408">
    <property type="entry name" value="GFO_IDH_MocA"/>
    <property type="match status" value="1"/>
</dbReference>